<gene>
    <name evidence="1" type="ORF">LSALG_LOCUS32655</name>
</gene>
<evidence type="ECO:0000313" key="1">
    <source>
        <dbReference type="EMBL" id="CAI9293635.1"/>
    </source>
</evidence>
<name>A0AA36EHH8_LACSI</name>
<accession>A0AA36EHH8</accession>
<evidence type="ECO:0000313" key="2">
    <source>
        <dbReference type="Proteomes" id="UP001177003"/>
    </source>
</evidence>
<sequence>MLIVWVHRYQKIEKERKIYDLFWYGEHRRRGLTMEVQKLISQMSKDPRNKQIFVLKVETISEKGDSNKEAFGSENLMKIELKNLQPTSTNKREYHIGCLREHTKIDLKELPSGNWFSSVDCGILYLVLERLFCVGKMFLMRTKCCFHKPLTSFMEGAGKSFVSG</sequence>
<keyword evidence="2" id="KW-1185">Reference proteome</keyword>
<organism evidence="1 2">
    <name type="scientific">Lactuca saligna</name>
    <name type="common">Willowleaf lettuce</name>
    <dbReference type="NCBI Taxonomy" id="75948"/>
    <lineage>
        <taxon>Eukaryota</taxon>
        <taxon>Viridiplantae</taxon>
        <taxon>Streptophyta</taxon>
        <taxon>Embryophyta</taxon>
        <taxon>Tracheophyta</taxon>
        <taxon>Spermatophyta</taxon>
        <taxon>Magnoliopsida</taxon>
        <taxon>eudicotyledons</taxon>
        <taxon>Gunneridae</taxon>
        <taxon>Pentapetalae</taxon>
        <taxon>asterids</taxon>
        <taxon>campanulids</taxon>
        <taxon>Asterales</taxon>
        <taxon>Asteraceae</taxon>
        <taxon>Cichorioideae</taxon>
        <taxon>Cichorieae</taxon>
        <taxon>Lactucinae</taxon>
        <taxon>Lactuca</taxon>
    </lineage>
</organism>
<dbReference type="AlphaFoldDB" id="A0AA36EHH8"/>
<dbReference type="Proteomes" id="UP001177003">
    <property type="component" value="Chromosome 7"/>
</dbReference>
<proteinExistence type="predicted"/>
<reference evidence="1" key="1">
    <citation type="submission" date="2023-04" db="EMBL/GenBank/DDBJ databases">
        <authorList>
            <person name="Vijverberg K."/>
            <person name="Xiong W."/>
            <person name="Schranz E."/>
        </authorList>
    </citation>
    <scope>NUCLEOTIDE SEQUENCE</scope>
</reference>
<protein>
    <submittedName>
        <fullName evidence="1">Uncharacterized protein</fullName>
    </submittedName>
</protein>
<dbReference type="EMBL" id="OX465083">
    <property type="protein sequence ID" value="CAI9293635.1"/>
    <property type="molecule type" value="Genomic_DNA"/>
</dbReference>